<keyword evidence="2" id="KW-1133">Transmembrane helix</keyword>
<proteinExistence type="predicted"/>
<accession>A0A919CX81</accession>
<evidence type="ECO:0000256" key="1">
    <source>
        <dbReference type="SAM" id="MobiDB-lite"/>
    </source>
</evidence>
<evidence type="ECO:0000313" key="4">
    <source>
        <dbReference type="Proteomes" id="UP000608955"/>
    </source>
</evidence>
<keyword evidence="4" id="KW-1185">Reference proteome</keyword>
<evidence type="ECO:0000256" key="2">
    <source>
        <dbReference type="SAM" id="Phobius"/>
    </source>
</evidence>
<feature type="region of interest" description="Disordered" evidence="1">
    <location>
        <begin position="1"/>
        <end position="35"/>
    </location>
</feature>
<reference evidence="3" key="2">
    <citation type="submission" date="2020-09" db="EMBL/GenBank/DDBJ databases">
        <authorList>
            <person name="Sun Q."/>
            <person name="Ohkuma M."/>
        </authorList>
    </citation>
    <scope>NUCLEOTIDE SEQUENCE</scope>
    <source>
        <strain evidence="3">JCM 4654</strain>
    </source>
</reference>
<dbReference type="RefSeq" id="WP_190180200.1">
    <property type="nucleotide sequence ID" value="NZ_BMVF01000015.1"/>
</dbReference>
<keyword evidence="2" id="KW-0812">Transmembrane</keyword>
<dbReference type="EMBL" id="BMVF01000015">
    <property type="protein sequence ID" value="GHD93602.1"/>
    <property type="molecule type" value="Genomic_DNA"/>
</dbReference>
<protein>
    <submittedName>
        <fullName evidence="3">Uncharacterized protein</fullName>
    </submittedName>
</protein>
<sequence>MAGDGDFYTRDRPDRTDLTEDRPRGGGPDEPHSRGTWPVWLIVLLVVVVFVVVVVLLG</sequence>
<comment type="caution">
    <text evidence="3">The sequence shown here is derived from an EMBL/GenBank/DDBJ whole genome shotgun (WGS) entry which is preliminary data.</text>
</comment>
<evidence type="ECO:0000313" key="3">
    <source>
        <dbReference type="EMBL" id="GHD93602.1"/>
    </source>
</evidence>
<dbReference type="AlphaFoldDB" id="A0A919CX81"/>
<organism evidence="3 4">
    <name type="scientific">Streptomyces naganishii JCM 4654</name>
    <dbReference type="NCBI Taxonomy" id="1306179"/>
    <lineage>
        <taxon>Bacteria</taxon>
        <taxon>Bacillati</taxon>
        <taxon>Actinomycetota</taxon>
        <taxon>Actinomycetes</taxon>
        <taxon>Kitasatosporales</taxon>
        <taxon>Streptomycetaceae</taxon>
        <taxon>Streptomyces</taxon>
    </lineage>
</organism>
<keyword evidence="2" id="KW-0472">Membrane</keyword>
<feature type="compositionally biased region" description="Basic and acidic residues" evidence="1">
    <location>
        <begin position="7"/>
        <end position="33"/>
    </location>
</feature>
<dbReference type="Proteomes" id="UP000608955">
    <property type="component" value="Unassembled WGS sequence"/>
</dbReference>
<feature type="transmembrane region" description="Helical" evidence="2">
    <location>
        <begin position="37"/>
        <end position="57"/>
    </location>
</feature>
<gene>
    <name evidence="3" type="ORF">GCM10010508_51130</name>
</gene>
<reference evidence="3" key="1">
    <citation type="journal article" date="2014" name="Int. J. Syst. Evol. Microbiol.">
        <title>Complete genome sequence of Corynebacterium casei LMG S-19264T (=DSM 44701T), isolated from a smear-ripened cheese.</title>
        <authorList>
            <consortium name="US DOE Joint Genome Institute (JGI-PGF)"/>
            <person name="Walter F."/>
            <person name="Albersmeier A."/>
            <person name="Kalinowski J."/>
            <person name="Ruckert C."/>
        </authorList>
    </citation>
    <scope>NUCLEOTIDE SEQUENCE</scope>
    <source>
        <strain evidence="3">JCM 4654</strain>
    </source>
</reference>
<name>A0A919CX81_9ACTN</name>